<evidence type="ECO:0000313" key="3">
    <source>
        <dbReference type="Proteomes" id="UP000765845"/>
    </source>
</evidence>
<proteinExistence type="predicted"/>
<evidence type="ECO:0000256" key="1">
    <source>
        <dbReference type="SAM" id="SignalP"/>
    </source>
</evidence>
<dbReference type="Proteomes" id="UP000765845">
    <property type="component" value="Unassembled WGS sequence"/>
</dbReference>
<feature type="chain" id="PRO_5046325222" evidence="1">
    <location>
        <begin position="20"/>
        <end position="240"/>
    </location>
</feature>
<dbReference type="InterPro" id="IPR007433">
    <property type="entry name" value="DUF481"/>
</dbReference>
<protein>
    <submittedName>
        <fullName evidence="2">DUF481 domain-containing protein</fullName>
    </submittedName>
</protein>
<keyword evidence="1" id="KW-0732">Signal</keyword>
<keyword evidence="3" id="KW-1185">Reference proteome</keyword>
<feature type="signal peptide" evidence="1">
    <location>
        <begin position="1"/>
        <end position="19"/>
    </location>
</feature>
<gene>
    <name evidence="2" type="ORF">HCU74_04450</name>
</gene>
<comment type="caution">
    <text evidence="2">The sequence shown here is derived from an EMBL/GenBank/DDBJ whole genome shotgun (WGS) entry which is preliminary data.</text>
</comment>
<dbReference type="Pfam" id="PF04338">
    <property type="entry name" value="DUF481"/>
    <property type="match status" value="1"/>
</dbReference>
<evidence type="ECO:0000313" key="2">
    <source>
        <dbReference type="EMBL" id="NKI16669.1"/>
    </source>
</evidence>
<sequence length="240" mass="26732">MKYLSAVLLGGLAANACLAETPAKLWTGDVEFGYYQTEGNSNETSVLAKTNAIRKRDLWTYEIKANAQNSEVDGVRSEEQYFLSNRLAYDVTEFNYTFGYASVDRDRFSGYVYQATVAGGYGRRLLKRERVTWDAEIGPGFRVSEYDTASEEGHGKSEEAILRLSTELKAKVSETASFEQNISVETGDNNTVSKSVSALKTKIVGGFGLKISYTIEYNETVPNDTVHMDRQTAITLVYSY</sequence>
<dbReference type="RefSeq" id="WP_168449227.1">
    <property type="nucleotide sequence ID" value="NZ_JAAWWK010000002.1"/>
</dbReference>
<reference evidence="2 3" key="1">
    <citation type="submission" date="2020-04" db="EMBL/GenBank/DDBJ databases">
        <authorList>
            <person name="Yoon J."/>
        </authorList>
    </citation>
    <scope>NUCLEOTIDE SEQUENCE [LARGE SCALE GENOMIC DNA]</scope>
    <source>
        <strain evidence="2 3">KMU-166</strain>
    </source>
</reference>
<accession>A0ABX1GBX5</accession>
<dbReference type="EMBL" id="JAAWWK010000002">
    <property type="protein sequence ID" value="NKI16669.1"/>
    <property type="molecule type" value="Genomic_DNA"/>
</dbReference>
<organism evidence="2 3">
    <name type="scientific">Spongiibacter thalassae</name>
    <dbReference type="NCBI Taxonomy" id="2721624"/>
    <lineage>
        <taxon>Bacteria</taxon>
        <taxon>Pseudomonadati</taxon>
        <taxon>Pseudomonadota</taxon>
        <taxon>Gammaproteobacteria</taxon>
        <taxon>Cellvibrionales</taxon>
        <taxon>Spongiibacteraceae</taxon>
        <taxon>Spongiibacter</taxon>
    </lineage>
</organism>
<name>A0ABX1GBX5_9GAMM</name>